<keyword evidence="1" id="KW-0732">Signal</keyword>
<gene>
    <name evidence="5" type="ORF">K239x_23590</name>
</gene>
<proteinExistence type="predicted"/>
<dbReference type="InterPro" id="IPR036909">
    <property type="entry name" value="Cyt_c-like_dom_sf"/>
</dbReference>
<dbReference type="InterPro" id="IPR011429">
    <property type="entry name" value="Cyt_c_Planctomycete-type"/>
</dbReference>
<protein>
    <submittedName>
        <fullName evidence="5">Planctomycete cytochrome C</fullName>
    </submittedName>
</protein>
<evidence type="ECO:0000313" key="5">
    <source>
        <dbReference type="EMBL" id="QDT10403.1"/>
    </source>
</evidence>
<feature type="domain" description="DUF1549" evidence="2">
    <location>
        <begin position="188"/>
        <end position="396"/>
    </location>
</feature>
<name>A0A517NTF5_9BACT</name>
<feature type="domain" description="DUF1553" evidence="3">
    <location>
        <begin position="520"/>
        <end position="772"/>
    </location>
</feature>
<dbReference type="Pfam" id="PF07587">
    <property type="entry name" value="PSD1"/>
    <property type="match status" value="1"/>
</dbReference>
<keyword evidence="6" id="KW-1185">Reference proteome</keyword>
<evidence type="ECO:0000259" key="2">
    <source>
        <dbReference type="Pfam" id="PF07583"/>
    </source>
</evidence>
<dbReference type="EMBL" id="CP036526">
    <property type="protein sequence ID" value="QDT10403.1"/>
    <property type="molecule type" value="Genomic_DNA"/>
</dbReference>
<evidence type="ECO:0000259" key="4">
    <source>
        <dbReference type="Pfam" id="PF07635"/>
    </source>
</evidence>
<dbReference type="Proteomes" id="UP000319817">
    <property type="component" value="Chromosome"/>
</dbReference>
<dbReference type="GO" id="GO:0009055">
    <property type="term" value="F:electron transfer activity"/>
    <property type="evidence" value="ECO:0007669"/>
    <property type="project" value="InterPro"/>
</dbReference>
<feature type="domain" description="Cytochrome C Planctomycete-type" evidence="4">
    <location>
        <begin position="59"/>
        <end position="119"/>
    </location>
</feature>
<dbReference type="Pfam" id="PF07635">
    <property type="entry name" value="PSCyt1"/>
    <property type="match status" value="1"/>
</dbReference>
<evidence type="ECO:0000259" key="3">
    <source>
        <dbReference type="Pfam" id="PF07587"/>
    </source>
</evidence>
<dbReference type="RefSeq" id="WP_145417957.1">
    <property type="nucleotide sequence ID" value="NZ_CP036526.1"/>
</dbReference>
<reference evidence="5 6" key="1">
    <citation type="submission" date="2019-02" db="EMBL/GenBank/DDBJ databases">
        <title>Deep-cultivation of Planctomycetes and their phenomic and genomic characterization uncovers novel biology.</title>
        <authorList>
            <person name="Wiegand S."/>
            <person name="Jogler M."/>
            <person name="Boedeker C."/>
            <person name="Pinto D."/>
            <person name="Vollmers J."/>
            <person name="Rivas-Marin E."/>
            <person name="Kohn T."/>
            <person name="Peeters S.H."/>
            <person name="Heuer A."/>
            <person name="Rast P."/>
            <person name="Oberbeckmann S."/>
            <person name="Bunk B."/>
            <person name="Jeske O."/>
            <person name="Meyerdierks A."/>
            <person name="Storesund J.E."/>
            <person name="Kallscheuer N."/>
            <person name="Luecker S."/>
            <person name="Lage O.M."/>
            <person name="Pohl T."/>
            <person name="Merkel B.J."/>
            <person name="Hornburger P."/>
            <person name="Mueller R.-W."/>
            <person name="Bruemmer F."/>
            <person name="Labrenz M."/>
            <person name="Spormann A.M."/>
            <person name="Op den Camp H."/>
            <person name="Overmann J."/>
            <person name="Amann R."/>
            <person name="Jetten M.S.M."/>
            <person name="Mascher T."/>
            <person name="Medema M.H."/>
            <person name="Devos D.P."/>
            <person name="Kaster A.-K."/>
            <person name="Ovreas L."/>
            <person name="Rohde M."/>
            <person name="Galperin M.Y."/>
            <person name="Jogler C."/>
        </authorList>
    </citation>
    <scope>NUCLEOTIDE SEQUENCE [LARGE SCALE GENOMIC DNA]</scope>
    <source>
        <strain evidence="5 6">K23_9</strain>
    </source>
</reference>
<dbReference type="InterPro" id="IPR022655">
    <property type="entry name" value="DUF1553"/>
</dbReference>
<organism evidence="5 6">
    <name type="scientific">Stieleria marina</name>
    <dbReference type="NCBI Taxonomy" id="1930275"/>
    <lineage>
        <taxon>Bacteria</taxon>
        <taxon>Pseudomonadati</taxon>
        <taxon>Planctomycetota</taxon>
        <taxon>Planctomycetia</taxon>
        <taxon>Pirellulales</taxon>
        <taxon>Pirellulaceae</taxon>
        <taxon>Stieleria</taxon>
    </lineage>
</organism>
<evidence type="ECO:0000256" key="1">
    <source>
        <dbReference type="SAM" id="SignalP"/>
    </source>
</evidence>
<dbReference type="PANTHER" id="PTHR35889:SF3">
    <property type="entry name" value="F-BOX DOMAIN-CONTAINING PROTEIN"/>
    <property type="match status" value="1"/>
</dbReference>
<accession>A0A517NTF5</accession>
<dbReference type="SUPFAM" id="SSF46626">
    <property type="entry name" value="Cytochrome c"/>
    <property type="match status" value="1"/>
</dbReference>
<dbReference type="AlphaFoldDB" id="A0A517NTF5"/>
<dbReference type="Pfam" id="PF07583">
    <property type="entry name" value="PSCyt2"/>
    <property type="match status" value="1"/>
</dbReference>
<evidence type="ECO:0000313" key="6">
    <source>
        <dbReference type="Proteomes" id="UP000319817"/>
    </source>
</evidence>
<sequence precursor="true">MRSRFHFIATWLLLLNTAAAFLMAGPLSAQEPNSAIKNQDKMGAEFFERRIRPILVQHCYECHSETAGEQQGGLLLDRQAGWIEGGDSNKTVIPGEPDASLLMVAVRYERDDLQMPPDEPLSEESIALLEQWIAGGAPGPLEDMGETEFSRLGDQPFIFEKSKQHWAFQPVTNPQPPQNQNVTWNDAPIDQFVFARMQPHGLQPSHRARSPELYRRLNYVLTGLPPSREAIETFEQAIGKDRDAAIQQAVDQLLDSPAFGQHIARMWLDVTRYADTDSAYRADTKTPHYFPFAFSYRDYVVNAFNEDKPYDKFLKEQFAADLLGAKPESPEMAALGFLGVAPHANRAASEALDDWIDLTTRGLLGLTVACARCHDHKYEPIPTVDYYSLRGVFGSLDRPHPLDEKKQPLLAAYQATPSQRADYRKKRATIDKKIADAEGQKAKGNNRSVAQKIRETDLAELLLFHPGAPARSMVVREKKKRPRSFVHIRGDARARGEDSPARFLKVLEPEQRPFDSDNSGRLELVNRIANPENPLTARVYVNRIWGWLIGSHLVDTPSDFGLQGSPPTHPELLDYLAADFVRSGWSTKRLVRQIVTSETFAQSICATTGRGPNVSCTEREGIDPTNRYLWRANRRHLSIEAIRDSVLAVSGQLDQSLGGHAEQLWPAKAGAKNYARRRTIYGYINRFNLDPTLRAFDFPSPMQTQPTRGESIVAPQALFLMNSPFVSDQMQQLVQSDRFTQLSADDQKIDFLFDKILQRSPANNERTRVSRFVEFQQRIVAANKNPNRFKNDPWPLVAQSLVMSNEFQYLD</sequence>
<feature type="chain" id="PRO_5022112223" evidence="1">
    <location>
        <begin position="30"/>
        <end position="811"/>
    </location>
</feature>
<dbReference type="PANTHER" id="PTHR35889">
    <property type="entry name" value="CYCLOINULO-OLIGOSACCHARIDE FRUCTANOTRANSFERASE-RELATED"/>
    <property type="match status" value="1"/>
</dbReference>
<dbReference type="InterPro" id="IPR011444">
    <property type="entry name" value="DUF1549"/>
</dbReference>
<dbReference type="GO" id="GO:0020037">
    <property type="term" value="F:heme binding"/>
    <property type="evidence" value="ECO:0007669"/>
    <property type="project" value="InterPro"/>
</dbReference>
<dbReference type="OrthoDB" id="127107at2"/>
<feature type="signal peptide" evidence="1">
    <location>
        <begin position="1"/>
        <end position="29"/>
    </location>
</feature>